<feature type="chain" id="PRO_5045961067" description="RagB/SusD domain-containing protein" evidence="6">
    <location>
        <begin position="27"/>
        <end position="591"/>
    </location>
</feature>
<comment type="caution">
    <text evidence="8">The sequence shown here is derived from an EMBL/GenBank/DDBJ whole genome shotgun (WGS) entry which is preliminary data.</text>
</comment>
<feature type="signal peptide" evidence="6">
    <location>
        <begin position="1"/>
        <end position="26"/>
    </location>
</feature>
<gene>
    <name evidence="8" type="ORF">QE417_003142</name>
</gene>
<comment type="subcellular location">
    <subcellularLocation>
        <location evidence="1">Cell outer membrane</location>
    </subcellularLocation>
</comment>
<organism evidence="8 9">
    <name type="scientific">Mucilaginibacter terrae</name>
    <dbReference type="NCBI Taxonomy" id="1955052"/>
    <lineage>
        <taxon>Bacteria</taxon>
        <taxon>Pseudomonadati</taxon>
        <taxon>Bacteroidota</taxon>
        <taxon>Sphingobacteriia</taxon>
        <taxon>Sphingobacteriales</taxon>
        <taxon>Sphingobacteriaceae</taxon>
        <taxon>Mucilaginibacter</taxon>
    </lineage>
</organism>
<dbReference type="Proteomes" id="UP001258315">
    <property type="component" value="Unassembled WGS sequence"/>
</dbReference>
<evidence type="ECO:0000256" key="3">
    <source>
        <dbReference type="ARBA" id="ARBA00022729"/>
    </source>
</evidence>
<sequence>MKRNSYKFLYKVLLAGALMSSFSCQKLMDVKPEDQVDIANHYQTIYDANAAVIGIYGQLQGIADRYIVLNELRADLMSPTANADQYLRQLNTFSVTPDNPWADPKPFYKIILNCNDALKNFDIMLASSKLTQADYNERYADVNAMRCFLYLQLGMHWGSVPYVTDPLETVDALKDANKFPKISFNDLLDKLIASMVSRSLQDYSSTNITGSTSTSLNTTVDGYPTNLFFVNKRCLLADLYLWKGNYNAAATLYRYVSDTGYRNIAGAGDAGYWQYKANWGVFLITYNRAGDESSFLDDNTNKSGWRAIFGNPVQGTDTGSEWIWTIPFDRNFAPVNPFIDLFSNQGGRYLLTSSKLALNTWATQTQANGFVGDARAKISVRTINGQPVIAKPLYYYLNESTLIPTNVLQRQGRWLLYRGSALNLRFAEAACRDNQVKVAYALTNVGVKGVYNGVFPGTGTVPSDVTNIMQTMAPAPYDMDAREGQVPYYRSPWYRQIGTRTRANMPNLPATLFQNNDVTGMENAIVDEDAAELAFEGYRWGDLLRISLRRNDMSFLADKVYNKLVSEGNASASTARAKIMSTNGAYLPFNL</sequence>
<dbReference type="InterPro" id="IPR011990">
    <property type="entry name" value="TPR-like_helical_dom_sf"/>
</dbReference>
<evidence type="ECO:0000313" key="9">
    <source>
        <dbReference type="Proteomes" id="UP001258315"/>
    </source>
</evidence>
<reference evidence="9" key="1">
    <citation type="submission" date="2023-07" db="EMBL/GenBank/DDBJ databases">
        <title>Functional and genomic diversity of the sorghum phyllosphere microbiome.</title>
        <authorList>
            <person name="Shade A."/>
        </authorList>
    </citation>
    <scope>NUCLEOTIDE SEQUENCE [LARGE SCALE GENOMIC DNA]</scope>
    <source>
        <strain evidence="9">SORGH_AS_0422</strain>
    </source>
</reference>
<evidence type="ECO:0000256" key="1">
    <source>
        <dbReference type="ARBA" id="ARBA00004442"/>
    </source>
</evidence>
<protein>
    <recommendedName>
        <fullName evidence="7">RagB/SusD domain-containing protein</fullName>
    </recommendedName>
</protein>
<accession>A0ABU3GWB8</accession>
<keyword evidence="4" id="KW-0472">Membrane</keyword>
<evidence type="ECO:0000256" key="4">
    <source>
        <dbReference type="ARBA" id="ARBA00023136"/>
    </source>
</evidence>
<evidence type="ECO:0000259" key="7">
    <source>
        <dbReference type="Pfam" id="PF07980"/>
    </source>
</evidence>
<comment type="similarity">
    <text evidence="2">Belongs to the SusD family.</text>
</comment>
<dbReference type="PROSITE" id="PS51257">
    <property type="entry name" value="PROKAR_LIPOPROTEIN"/>
    <property type="match status" value="1"/>
</dbReference>
<evidence type="ECO:0000256" key="6">
    <source>
        <dbReference type="SAM" id="SignalP"/>
    </source>
</evidence>
<dbReference type="Gene3D" id="1.25.40.390">
    <property type="match status" value="1"/>
</dbReference>
<dbReference type="Pfam" id="PF07980">
    <property type="entry name" value="SusD_RagB"/>
    <property type="match status" value="1"/>
</dbReference>
<dbReference type="EMBL" id="JAVLVU010000001">
    <property type="protein sequence ID" value="MDT3404070.1"/>
    <property type="molecule type" value="Genomic_DNA"/>
</dbReference>
<evidence type="ECO:0000256" key="5">
    <source>
        <dbReference type="ARBA" id="ARBA00023237"/>
    </source>
</evidence>
<proteinExistence type="inferred from homology"/>
<evidence type="ECO:0000313" key="8">
    <source>
        <dbReference type="EMBL" id="MDT3404070.1"/>
    </source>
</evidence>
<feature type="domain" description="RagB/SusD" evidence="7">
    <location>
        <begin position="500"/>
        <end position="574"/>
    </location>
</feature>
<evidence type="ECO:0000256" key="2">
    <source>
        <dbReference type="ARBA" id="ARBA00006275"/>
    </source>
</evidence>
<keyword evidence="3 6" id="KW-0732">Signal</keyword>
<dbReference type="InterPro" id="IPR012944">
    <property type="entry name" value="SusD_RagB_dom"/>
</dbReference>
<keyword evidence="5" id="KW-0998">Cell outer membrane</keyword>
<name>A0ABU3GWB8_9SPHI</name>
<dbReference type="SUPFAM" id="SSF48452">
    <property type="entry name" value="TPR-like"/>
    <property type="match status" value="1"/>
</dbReference>
<keyword evidence="9" id="KW-1185">Reference proteome</keyword>
<dbReference type="RefSeq" id="WP_311951410.1">
    <property type="nucleotide sequence ID" value="NZ_JAVLVU010000001.1"/>
</dbReference>